<name>A0A0B1TD75_OESDE</name>
<sequence>MEFQQQFPVLAKVYSNEKLRKILENLS</sequence>
<dbReference type="AlphaFoldDB" id="A0A0B1TD75"/>
<gene>
    <name evidence="1" type="ORF">OESDEN_04854</name>
</gene>
<evidence type="ECO:0000313" key="1">
    <source>
        <dbReference type="EMBL" id="KHJ95204.1"/>
    </source>
</evidence>
<dbReference type="EMBL" id="KN550038">
    <property type="protein sequence ID" value="KHJ95204.1"/>
    <property type="molecule type" value="Genomic_DNA"/>
</dbReference>
<protein>
    <submittedName>
        <fullName evidence="1">Uncharacterized protein</fullName>
    </submittedName>
</protein>
<dbReference type="Proteomes" id="UP000053660">
    <property type="component" value="Unassembled WGS sequence"/>
</dbReference>
<keyword evidence="2" id="KW-1185">Reference proteome</keyword>
<reference evidence="1 2" key="1">
    <citation type="submission" date="2014-03" db="EMBL/GenBank/DDBJ databases">
        <title>Draft genome of the hookworm Oesophagostomum dentatum.</title>
        <authorList>
            <person name="Mitreva M."/>
        </authorList>
    </citation>
    <scope>NUCLEOTIDE SEQUENCE [LARGE SCALE GENOMIC DNA]</scope>
    <source>
        <strain evidence="1 2">OD-Hann</strain>
    </source>
</reference>
<evidence type="ECO:0000313" key="2">
    <source>
        <dbReference type="Proteomes" id="UP000053660"/>
    </source>
</evidence>
<accession>A0A0B1TD75</accession>
<organism evidence="1 2">
    <name type="scientific">Oesophagostomum dentatum</name>
    <name type="common">Nodular worm</name>
    <dbReference type="NCBI Taxonomy" id="61180"/>
    <lineage>
        <taxon>Eukaryota</taxon>
        <taxon>Metazoa</taxon>
        <taxon>Ecdysozoa</taxon>
        <taxon>Nematoda</taxon>
        <taxon>Chromadorea</taxon>
        <taxon>Rhabditida</taxon>
        <taxon>Rhabditina</taxon>
        <taxon>Rhabditomorpha</taxon>
        <taxon>Strongyloidea</taxon>
        <taxon>Strongylidae</taxon>
        <taxon>Oesophagostomum</taxon>
    </lineage>
</organism>
<proteinExistence type="predicted"/>